<dbReference type="EMBL" id="CP046147">
    <property type="protein sequence ID" value="WFG38077.1"/>
    <property type="molecule type" value="Genomic_DNA"/>
</dbReference>
<dbReference type="EMBL" id="WMBE01000002">
    <property type="protein sequence ID" value="MDG0866648.1"/>
    <property type="molecule type" value="Genomic_DNA"/>
</dbReference>
<dbReference type="SUPFAM" id="SSF54909">
    <property type="entry name" value="Dimeric alpha+beta barrel"/>
    <property type="match status" value="1"/>
</dbReference>
<reference evidence="3 4" key="1">
    <citation type="submission" date="2019-11" db="EMBL/GenBank/DDBJ databases">
        <authorList>
            <person name="Cho J.-C."/>
        </authorList>
    </citation>
    <scope>NUCLEOTIDE SEQUENCE [LARGE SCALE GENOMIC DNA]</scope>
    <source>
        <strain evidence="2 3">JH1073</strain>
        <strain evidence="1 4">JH702</strain>
    </source>
</reference>
<sequence length="99" mass="10782">MIAVRRTYLPKPGTGGKLAALVNEAGAAMEAAGYKKPTVYKGWHGSHGMLQTEQLWDSIADYEASRSAVRKTPGITSIFDQIYPLLAETHNTEIFEVTG</sequence>
<dbReference type="AlphaFoldDB" id="A0AAJ6CSB0"/>
<reference evidence="2" key="2">
    <citation type="journal article" date="2023" name="Nat. Commun.">
        <title>Cultivation of marine bacteria of the SAR202 clade.</title>
        <authorList>
            <person name="Lim Y."/>
            <person name="Seo J.H."/>
            <person name="Giovannoni S.J."/>
            <person name="Kang I."/>
            <person name="Cho J.C."/>
        </authorList>
    </citation>
    <scope>NUCLEOTIDE SEQUENCE</scope>
    <source>
        <strain evidence="2">JH1073</strain>
    </source>
</reference>
<organism evidence="2 3">
    <name type="scientific">Candidatus Lucifugimonas marina</name>
    <dbReference type="NCBI Taxonomy" id="3038979"/>
    <lineage>
        <taxon>Bacteria</taxon>
        <taxon>Bacillati</taxon>
        <taxon>Chloroflexota</taxon>
        <taxon>Dehalococcoidia</taxon>
        <taxon>SAR202 cluster</taxon>
        <taxon>Candidatus Lucifugimonadales</taxon>
        <taxon>Candidatus Lucifugimonadaceae</taxon>
        <taxon>Candidatus Lucifugimonas</taxon>
    </lineage>
</organism>
<keyword evidence="3" id="KW-1185">Reference proteome</keyword>
<accession>A0AAJ6CSB0</accession>
<name>A0AAJ6CSB0_9CHLR</name>
<dbReference type="RefSeq" id="WP_342824243.1">
    <property type="nucleotide sequence ID" value="NZ_CP046146.1"/>
</dbReference>
<dbReference type="InterPro" id="IPR011008">
    <property type="entry name" value="Dimeric_a/b-barrel"/>
</dbReference>
<reference evidence="3" key="3">
    <citation type="submission" date="2023-06" db="EMBL/GenBank/DDBJ databases">
        <title>Pangenomics reveal diversification of enzyme families and niche specialization in globally abundant SAR202 bacteria.</title>
        <authorList>
            <person name="Saw J.H.W."/>
        </authorList>
    </citation>
    <scope>NUCLEOTIDE SEQUENCE [LARGE SCALE GENOMIC DNA]</scope>
    <source>
        <strain evidence="3">JH1073</strain>
    </source>
</reference>
<evidence type="ECO:0000313" key="4">
    <source>
        <dbReference type="Proteomes" id="UP001321249"/>
    </source>
</evidence>
<evidence type="ECO:0000313" key="2">
    <source>
        <dbReference type="EMBL" id="WFG38077.1"/>
    </source>
</evidence>
<evidence type="ECO:0000313" key="1">
    <source>
        <dbReference type="EMBL" id="MDG0866648.1"/>
    </source>
</evidence>
<dbReference type="Proteomes" id="UP001321249">
    <property type="component" value="Unassembled WGS sequence"/>
</dbReference>
<dbReference type="Proteomes" id="UP001219901">
    <property type="component" value="Chromosome"/>
</dbReference>
<protein>
    <submittedName>
        <fullName evidence="2">Uncharacterized protein</fullName>
    </submittedName>
</protein>
<evidence type="ECO:0000313" key="3">
    <source>
        <dbReference type="Proteomes" id="UP001219901"/>
    </source>
</evidence>
<gene>
    <name evidence="1" type="ORF">GKO46_06100</name>
    <name evidence="2" type="ORF">GKO48_00095</name>
</gene>
<proteinExistence type="predicted"/>